<keyword evidence="7 10" id="KW-0067">ATP-binding</keyword>
<dbReference type="FunFam" id="3.50.7.10:FF:000008">
    <property type="entry name" value="T-complex protein 1 subunit theta"/>
    <property type="match status" value="1"/>
</dbReference>
<dbReference type="InterPro" id="IPR012721">
    <property type="entry name" value="Chap_CCT_theta"/>
</dbReference>
<dbReference type="SUPFAM" id="SSF48592">
    <property type="entry name" value="GroEL equatorial domain-like"/>
    <property type="match status" value="1"/>
</dbReference>
<dbReference type="PROSITE" id="PS00751">
    <property type="entry name" value="TCP1_2"/>
    <property type="match status" value="1"/>
</dbReference>
<dbReference type="Gene3D" id="3.50.7.10">
    <property type="entry name" value="GroEL"/>
    <property type="match status" value="1"/>
</dbReference>
<protein>
    <recommendedName>
        <fullName evidence="9">CCT-theta</fullName>
    </recommendedName>
</protein>
<accession>A0A397GTQ5</accession>
<sequence length="547" mass="59987">MAMRVPKSAYPQLFKDGYKNLQGVDEAVIRNIQAIHELSEIVRTSFGPNGRNKMVINHLEKLFVTNDAATIIRELEVVHPAAKLLVMASQQQEQEIGDATNFVIVFAGELLQKAEYLLRMGLHPSEIVQGYELASNKALEILEELGVETVTNFKSKTELFKAIRTVIASKQYGNEDLLSNLVVEASQIIMPKNPAAFNVDNIRVVKILGSSLHESQVINGMVFGREPEGIVTKATKAKIGIFTCSLDTAQTETKGTVLIHNAKEMLNFTKGEEQHVEKIFKEFYDAGVNVVVTGSGIGELALHYLNRFNILTVKVLSKFDLRRLCRVVGATPLARLGVPTPEEMGYCDIVETVEIGGDRVTVFKQESEISKTSTIIIRGATQNHLDDIERALDDGVNIVKAVIRDGRLVPGAGATEMELNKRLSSFGEKTPGINQYSIKAFAEALEVFPRTLAENAGLDATQILSKLYAAHHQDDSGVIGVDIGSETEDCTLDVVKADILDSLSAKSWALKFSVDAALTVLRVDQIIMSKPSGGPKPPQQNSNWDED</sequence>
<dbReference type="Gene3D" id="3.30.260.10">
    <property type="entry name" value="TCP-1-like chaperonin intermediate domain"/>
    <property type="match status" value="1"/>
</dbReference>
<dbReference type="PRINTS" id="PR00304">
    <property type="entry name" value="TCOMPLEXTCP1"/>
</dbReference>
<dbReference type="CDD" id="cd03341">
    <property type="entry name" value="TCP1_theta"/>
    <property type="match status" value="1"/>
</dbReference>
<evidence type="ECO:0000313" key="11">
    <source>
        <dbReference type="EMBL" id="RHZ52816.1"/>
    </source>
</evidence>
<evidence type="ECO:0000256" key="1">
    <source>
        <dbReference type="ARBA" id="ARBA00002912"/>
    </source>
</evidence>
<comment type="subunit">
    <text evidence="4">Component of the T-complex protein 1 (TCP1) complex.</text>
</comment>
<evidence type="ECO:0000256" key="3">
    <source>
        <dbReference type="ARBA" id="ARBA00008020"/>
    </source>
</evidence>
<dbReference type="OrthoDB" id="1748577at2759"/>
<gene>
    <name evidence="11" type="ORF">Glove_457g58</name>
</gene>
<dbReference type="InterPro" id="IPR027409">
    <property type="entry name" value="GroEL-like_apical_dom_sf"/>
</dbReference>
<dbReference type="SUPFAM" id="SSF54849">
    <property type="entry name" value="GroEL-intermediate domain like"/>
    <property type="match status" value="1"/>
</dbReference>
<evidence type="ECO:0000256" key="4">
    <source>
        <dbReference type="ARBA" id="ARBA00011381"/>
    </source>
</evidence>
<dbReference type="STRING" id="1348612.A0A397GTQ5"/>
<dbReference type="InterPro" id="IPR017998">
    <property type="entry name" value="Chaperone_TCP-1"/>
</dbReference>
<dbReference type="PANTHER" id="PTHR11353">
    <property type="entry name" value="CHAPERONIN"/>
    <property type="match status" value="1"/>
</dbReference>
<comment type="subcellular location">
    <subcellularLocation>
        <location evidence="2">Cytoplasm</location>
    </subcellularLocation>
</comment>
<organism evidence="11 12">
    <name type="scientific">Diversispora epigaea</name>
    <dbReference type="NCBI Taxonomy" id="1348612"/>
    <lineage>
        <taxon>Eukaryota</taxon>
        <taxon>Fungi</taxon>
        <taxon>Fungi incertae sedis</taxon>
        <taxon>Mucoromycota</taxon>
        <taxon>Glomeromycotina</taxon>
        <taxon>Glomeromycetes</taxon>
        <taxon>Diversisporales</taxon>
        <taxon>Diversisporaceae</taxon>
        <taxon>Diversispora</taxon>
    </lineage>
</organism>
<dbReference type="GO" id="GO:0005832">
    <property type="term" value="C:chaperonin-containing T-complex"/>
    <property type="evidence" value="ECO:0007669"/>
    <property type="project" value="UniProtKB-ARBA"/>
</dbReference>
<comment type="similarity">
    <text evidence="3 10">Belongs to the TCP-1 chaperonin family.</text>
</comment>
<keyword evidence="5" id="KW-0963">Cytoplasm</keyword>
<dbReference type="GO" id="GO:0051082">
    <property type="term" value="F:unfolded protein binding"/>
    <property type="evidence" value="ECO:0007669"/>
    <property type="project" value="InterPro"/>
</dbReference>
<evidence type="ECO:0000256" key="8">
    <source>
        <dbReference type="ARBA" id="ARBA00023186"/>
    </source>
</evidence>
<dbReference type="SUPFAM" id="SSF52029">
    <property type="entry name" value="GroEL apical domain-like"/>
    <property type="match status" value="1"/>
</dbReference>
<proteinExistence type="inferred from homology"/>
<dbReference type="AlphaFoldDB" id="A0A397GTQ5"/>
<dbReference type="GO" id="GO:0140662">
    <property type="term" value="F:ATP-dependent protein folding chaperone"/>
    <property type="evidence" value="ECO:0007669"/>
    <property type="project" value="InterPro"/>
</dbReference>
<reference evidence="11 12" key="1">
    <citation type="submission" date="2018-08" db="EMBL/GenBank/DDBJ databases">
        <title>Genome and evolution of the arbuscular mycorrhizal fungus Diversispora epigaea (formerly Glomus versiforme) and its bacterial endosymbionts.</title>
        <authorList>
            <person name="Sun X."/>
            <person name="Fei Z."/>
            <person name="Harrison M."/>
        </authorList>
    </citation>
    <scope>NUCLEOTIDE SEQUENCE [LARGE SCALE GENOMIC DNA]</scope>
    <source>
        <strain evidence="11 12">IT104</strain>
    </source>
</reference>
<dbReference type="InterPro" id="IPR027410">
    <property type="entry name" value="TCP-1-like_intermed_sf"/>
</dbReference>
<dbReference type="EMBL" id="PQFF01000399">
    <property type="protein sequence ID" value="RHZ52816.1"/>
    <property type="molecule type" value="Genomic_DNA"/>
</dbReference>
<keyword evidence="12" id="KW-1185">Reference proteome</keyword>
<dbReference type="PROSITE" id="PS00750">
    <property type="entry name" value="TCP1_1"/>
    <property type="match status" value="1"/>
</dbReference>
<evidence type="ECO:0000313" key="12">
    <source>
        <dbReference type="Proteomes" id="UP000266861"/>
    </source>
</evidence>
<evidence type="ECO:0000256" key="9">
    <source>
        <dbReference type="ARBA" id="ARBA00029602"/>
    </source>
</evidence>
<comment type="caution">
    <text evidence="11">The sequence shown here is derived from an EMBL/GenBank/DDBJ whole genome shotgun (WGS) entry which is preliminary data.</text>
</comment>
<keyword evidence="8 10" id="KW-0143">Chaperone</keyword>
<evidence type="ECO:0000256" key="10">
    <source>
        <dbReference type="RuleBase" id="RU004187"/>
    </source>
</evidence>
<dbReference type="InterPro" id="IPR002423">
    <property type="entry name" value="Cpn60/GroEL/TCP-1"/>
</dbReference>
<dbReference type="Proteomes" id="UP000266861">
    <property type="component" value="Unassembled WGS sequence"/>
</dbReference>
<dbReference type="GO" id="GO:0005524">
    <property type="term" value="F:ATP binding"/>
    <property type="evidence" value="ECO:0007669"/>
    <property type="project" value="UniProtKB-KW"/>
</dbReference>
<keyword evidence="6 10" id="KW-0547">Nucleotide-binding</keyword>
<evidence type="ECO:0000256" key="2">
    <source>
        <dbReference type="ARBA" id="ARBA00004496"/>
    </source>
</evidence>
<dbReference type="NCBIfam" id="TIGR02346">
    <property type="entry name" value="chap_CCT_theta"/>
    <property type="match status" value="1"/>
</dbReference>
<name>A0A397GTQ5_9GLOM</name>
<dbReference type="Gene3D" id="1.10.560.10">
    <property type="entry name" value="GroEL-like equatorial domain"/>
    <property type="match status" value="1"/>
</dbReference>
<evidence type="ECO:0000256" key="5">
    <source>
        <dbReference type="ARBA" id="ARBA00022490"/>
    </source>
</evidence>
<comment type="function">
    <text evidence="1">Molecular chaperone; assists the folding of proteins upon ATP hydrolysis.</text>
</comment>
<dbReference type="InterPro" id="IPR027413">
    <property type="entry name" value="GROEL-like_equatorial_sf"/>
</dbReference>
<dbReference type="InterPro" id="IPR002194">
    <property type="entry name" value="Chaperonin_TCP-1_CS"/>
</dbReference>
<dbReference type="Pfam" id="PF00118">
    <property type="entry name" value="Cpn60_TCP1"/>
    <property type="match status" value="1"/>
</dbReference>
<evidence type="ECO:0000256" key="7">
    <source>
        <dbReference type="ARBA" id="ARBA00022840"/>
    </source>
</evidence>
<dbReference type="GO" id="GO:0016887">
    <property type="term" value="F:ATP hydrolysis activity"/>
    <property type="evidence" value="ECO:0007669"/>
    <property type="project" value="InterPro"/>
</dbReference>
<evidence type="ECO:0000256" key="6">
    <source>
        <dbReference type="ARBA" id="ARBA00022741"/>
    </source>
</evidence>